<organism evidence="1 2">
    <name type="scientific">Candidatus Flavonifractor intestinigallinarum</name>
    <dbReference type="NCBI Taxonomy" id="2838586"/>
    <lineage>
        <taxon>Bacteria</taxon>
        <taxon>Bacillati</taxon>
        <taxon>Bacillota</taxon>
        <taxon>Clostridia</taxon>
        <taxon>Eubacteriales</taxon>
        <taxon>Oscillospiraceae</taxon>
        <taxon>Flavonifractor</taxon>
    </lineage>
</organism>
<dbReference type="InterPro" id="IPR010985">
    <property type="entry name" value="Ribbon_hlx_hlx"/>
</dbReference>
<dbReference type="SUPFAM" id="SSF47598">
    <property type="entry name" value="Ribbon-helix-helix"/>
    <property type="match status" value="1"/>
</dbReference>
<evidence type="ECO:0000313" key="1">
    <source>
        <dbReference type="EMBL" id="HJB80267.1"/>
    </source>
</evidence>
<reference evidence="1" key="1">
    <citation type="journal article" date="2021" name="PeerJ">
        <title>Extensive microbial diversity within the chicken gut microbiome revealed by metagenomics and culture.</title>
        <authorList>
            <person name="Gilroy R."/>
            <person name="Ravi A."/>
            <person name="Getino M."/>
            <person name="Pursley I."/>
            <person name="Horton D.L."/>
            <person name="Alikhan N.F."/>
            <person name="Baker D."/>
            <person name="Gharbi K."/>
            <person name="Hall N."/>
            <person name="Watson M."/>
            <person name="Adriaenssens E.M."/>
            <person name="Foster-Nyarko E."/>
            <person name="Jarju S."/>
            <person name="Secka A."/>
            <person name="Antonio M."/>
            <person name="Oren A."/>
            <person name="Chaudhuri R.R."/>
            <person name="La Ragione R."/>
            <person name="Hildebrand F."/>
            <person name="Pallen M.J."/>
        </authorList>
    </citation>
    <scope>NUCLEOTIDE SEQUENCE</scope>
    <source>
        <strain evidence="1">CHK192-8294</strain>
    </source>
</reference>
<reference evidence="1" key="2">
    <citation type="submission" date="2021-04" db="EMBL/GenBank/DDBJ databases">
        <authorList>
            <person name="Gilroy R."/>
        </authorList>
    </citation>
    <scope>NUCLEOTIDE SEQUENCE</scope>
    <source>
        <strain evidence="1">CHK192-8294</strain>
    </source>
</reference>
<comment type="caution">
    <text evidence="1">The sequence shown here is derived from an EMBL/GenBank/DDBJ whole genome shotgun (WGS) entry which is preliminary data.</text>
</comment>
<gene>
    <name evidence="1" type="ORF">H9712_04730</name>
</gene>
<sequence length="62" mass="7179">MEGEQRTQKILIQVTPETKEKAAWLARQSCRSLSAYVRQLLRVQIRDYEAENGPIHRDGGRP</sequence>
<proteinExistence type="predicted"/>
<dbReference type="AlphaFoldDB" id="A0A9D2SAF5"/>
<name>A0A9D2SAF5_9FIRM</name>
<accession>A0A9D2SAF5</accession>
<dbReference type="EMBL" id="DWXO01000047">
    <property type="protein sequence ID" value="HJB80267.1"/>
    <property type="molecule type" value="Genomic_DNA"/>
</dbReference>
<protein>
    <submittedName>
        <fullName evidence="1">Uncharacterized protein</fullName>
    </submittedName>
</protein>
<dbReference type="GO" id="GO:0006355">
    <property type="term" value="P:regulation of DNA-templated transcription"/>
    <property type="evidence" value="ECO:0007669"/>
    <property type="project" value="InterPro"/>
</dbReference>
<evidence type="ECO:0000313" key="2">
    <source>
        <dbReference type="Proteomes" id="UP000823921"/>
    </source>
</evidence>
<dbReference type="Proteomes" id="UP000823921">
    <property type="component" value="Unassembled WGS sequence"/>
</dbReference>